<dbReference type="PANTHER" id="PTHR42815">
    <property type="entry name" value="FAD-BINDING, PUTATIVE (AFU_ORTHOLOGUE AFUA_6G07600)-RELATED"/>
    <property type="match status" value="1"/>
</dbReference>
<keyword evidence="3" id="KW-1185">Reference proteome</keyword>
<name>A0ABT1JFL8_ACTCY</name>
<evidence type="ECO:0000313" key="2">
    <source>
        <dbReference type="EMBL" id="MCP2331004.1"/>
    </source>
</evidence>
<dbReference type="InterPro" id="IPR011576">
    <property type="entry name" value="Pyridox_Oxase_N"/>
</dbReference>
<feature type="domain" description="Pyridoxamine 5'-phosphate oxidase N-terminal" evidence="1">
    <location>
        <begin position="40"/>
        <end position="157"/>
    </location>
</feature>
<dbReference type="NCBIfam" id="TIGR04025">
    <property type="entry name" value="PPOX_FMN_DR2398"/>
    <property type="match status" value="1"/>
</dbReference>
<gene>
    <name evidence="2" type="ORF">G443_001274</name>
</gene>
<proteinExistence type="predicted"/>
<evidence type="ECO:0000259" key="1">
    <source>
        <dbReference type="Pfam" id="PF01243"/>
    </source>
</evidence>
<organism evidence="2 3">
    <name type="scientific">Actinoalloteichus caeruleus DSM 43889</name>
    <dbReference type="NCBI Taxonomy" id="1120930"/>
    <lineage>
        <taxon>Bacteria</taxon>
        <taxon>Bacillati</taxon>
        <taxon>Actinomycetota</taxon>
        <taxon>Actinomycetes</taxon>
        <taxon>Pseudonocardiales</taxon>
        <taxon>Pseudonocardiaceae</taxon>
        <taxon>Actinoalloteichus</taxon>
        <taxon>Actinoalloteichus cyanogriseus</taxon>
    </lineage>
</organism>
<dbReference type="Gene3D" id="2.30.110.10">
    <property type="entry name" value="Electron Transport, Fmn-binding Protein, Chain A"/>
    <property type="match status" value="1"/>
</dbReference>
<reference evidence="2 3" key="1">
    <citation type="submission" date="2013-07" db="EMBL/GenBank/DDBJ databases">
        <authorList>
            <consortium name="DOE Joint Genome Institute"/>
            <person name="Reeve W."/>
            <person name="Huntemann M."/>
            <person name="Han J."/>
            <person name="Chen A."/>
            <person name="Kyrpides N."/>
            <person name="Mavromatis K."/>
            <person name="Markowitz V."/>
            <person name="Palaniappan K."/>
            <person name="Ivanova N."/>
            <person name="Schaumberg A."/>
            <person name="Pati A."/>
            <person name="Liolios K."/>
            <person name="Nordberg H.P."/>
            <person name="Cantor M.N."/>
            <person name="Hua S.X."/>
            <person name="Woyke T."/>
        </authorList>
    </citation>
    <scope>NUCLEOTIDE SEQUENCE [LARGE SCALE GENOMIC DNA]</scope>
    <source>
        <strain evidence="2 3">DSM 43889</strain>
    </source>
</reference>
<sequence>MSGKDANPTTRRAVTSEAELREIVDDPLPAMANKAIPVIDEQSGRFIQASPFFLLATTGDGGALDVSPRGDPPGSVLVLDGGRSLAFADRPGNRRLDSLRNLLRNPGVGLLFLMPGRLETLRVNGRATVLRSAPYFDRLALEGTRPSLAVEVAVDELFVHCGRSFLRSSLWDPAGWPDPEAAPSTLAILESQRAARSTLTG</sequence>
<dbReference type="RefSeq" id="WP_051314335.1">
    <property type="nucleotide sequence ID" value="NZ_AUBJ02000001.1"/>
</dbReference>
<dbReference type="EMBL" id="AUBJ02000001">
    <property type="protein sequence ID" value="MCP2331004.1"/>
    <property type="molecule type" value="Genomic_DNA"/>
</dbReference>
<protein>
    <recommendedName>
        <fullName evidence="1">Pyridoxamine 5'-phosphate oxidase N-terminal domain-containing protein</fullName>
    </recommendedName>
</protein>
<dbReference type="Pfam" id="PF01243">
    <property type="entry name" value="PNPOx_N"/>
    <property type="match status" value="1"/>
</dbReference>
<dbReference type="InterPro" id="IPR012349">
    <property type="entry name" value="Split_barrel_FMN-bd"/>
</dbReference>
<dbReference type="InterPro" id="IPR024029">
    <property type="entry name" value="Pyridox_Oxase_FMN-dep"/>
</dbReference>
<comment type="caution">
    <text evidence="2">The sequence shown here is derived from an EMBL/GenBank/DDBJ whole genome shotgun (WGS) entry which is preliminary data.</text>
</comment>
<dbReference type="Proteomes" id="UP000791080">
    <property type="component" value="Unassembled WGS sequence"/>
</dbReference>
<dbReference type="PANTHER" id="PTHR42815:SF2">
    <property type="entry name" value="FAD-BINDING, PUTATIVE (AFU_ORTHOLOGUE AFUA_6G07600)-RELATED"/>
    <property type="match status" value="1"/>
</dbReference>
<reference evidence="2 3" key="2">
    <citation type="submission" date="2022-06" db="EMBL/GenBank/DDBJ databases">
        <title>Genomic Encyclopedia of Type Strains, Phase I: the one thousand microbial genomes (KMG-I) project.</title>
        <authorList>
            <person name="Kyrpides N."/>
        </authorList>
    </citation>
    <scope>NUCLEOTIDE SEQUENCE [LARGE SCALE GENOMIC DNA]</scope>
    <source>
        <strain evidence="2 3">DSM 43889</strain>
    </source>
</reference>
<evidence type="ECO:0000313" key="3">
    <source>
        <dbReference type="Proteomes" id="UP000791080"/>
    </source>
</evidence>
<dbReference type="SUPFAM" id="SSF50475">
    <property type="entry name" value="FMN-binding split barrel"/>
    <property type="match status" value="1"/>
</dbReference>
<accession>A0ABT1JFL8</accession>